<keyword evidence="8" id="KW-0349">Heme</keyword>
<dbReference type="GO" id="GO:0004497">
    <property type="term" value="F:monooxygenase activity"/>
    <property type="evidence" value="ECO:0007669"/>
    <property type="project" value="UniProtKB-KW"/>
</dbReference>
<keyword evidence="4" id="KW-0443">Lipid metabolism</keyword>
<dbReference type="PRINTS" id="PR00465">
    <property type="entry name" value="EP450IV"/>
</dbReference>
<dbReference type="InterPro" id="IPR002403">
    <property type="entry name" value="Cyt_P450_E_grp-IV"/>
</dbReference>
<evidence type="ECO:0000256" key="5">
    <source>
        <dbReference type="ARBA" id="ARBA00022723"/>
    </source>
</evidence>
<keyword evidence="4" id="KW-0444">Lipid biosynthesis</keyword>
<evidence type="ECO:0000256" key="1">
    <source>
        <dbReference type="ARBA" id="ARBA00001971"/>
    </source>
</evidence>
<gene>
    <name evidence="10" type="ORF">AAL_06075</name>
</gene>
<feature type="binding site" description="axial binding residue" evidence="8">
    <location>
        <position position="509"/>
    </location>
    <ligand>
        <name>heme</name>
        <dbReference type="ChEBI" id="CHEBI:30413"/>
    </ligand>
    <ligandPart>
        <name>Fe</name>
        <dbReference type="ChEBI" id="CHEBI:18248"/>
    </ligandPart>
</feature>
<proteinExistence type="inferred from homology"/>
<evidence type="ECO:0000256" key="7">
    <source>
        <dbReference type="ARBA" id="ARBA00023033"/>
    </source>
</evidence>
<accession>A0A167ZBS6</accession>
<dbReference type="EMBL" id="AZGY01000015">
    <property type="protein sequence ID" value="KZZ92449.1"/>
    <property type="molecule type" value="Genomic_DNA"/>
</dbReference>
<dbReference type="Proteomes" id="UP000078544">
    <property type="component" value="Unassembled WGS sequence"/>
</dbReference>
<dbReference type="Pfam" id="PF00067">
    <property type="entry name" value="p450"/>
    <property type="match status" value="1"/>
</dbReference>
<evidence type="ECO:0000256" key="9">
    <source>
        <dbReference type="SAM" id="Phobius"/>
    </source>
</evidence>
<keyword evidence="9" id="KW-0472">Membrane</keyword>
<dbReference type="AlphaFoldDB" id="A0A167ZBS6"/>
<dbReference type="CDD" id="cd11040">
    <property type="entry name" value="CYP7_CYP8-like"/>
    <property type="match status" value="1"/>
</dbReference>
<comment type="subcellular location">
    <subcellularLocation>
        <location evidence="2">Endoplasmic reticulum membrane</location>
        <topology evidence="2">Single-pass membrane protein</topology>
    </subcellularLocation>
</comment>
<keyword evidence="9" id="KW-0812">Transmembrane</keyword>
<protein>
    <submittedName>
        <fullName evidence="10">Cytochrome P450</fullName>
    </submittedName>
</protein>
<evidence type="ECO:0000256" key="4">
    <source>
        <dbReference type="ARBA" id="ARBA00022516"/>
    </source>
</evidence>
<evidence type="ECO:0000256" key="8">
    <source>
        <dbReference type="PIRSR" id="PIRSR602403-1"/>
    </source>
</evidence>
<dbReference type="GO" id="GO:0020037">
    <property type="term" value="F:heme binding"/>
    <property type="evidence" value="ECO:0007669"/>
    <property type="project" value="InterPro"/>
</dbReference>
<feature type="transmembrane region" description="Helical" evidence="9">
    <location>
        <begin position="24"/>
        <end position="44"/>
    </location>
</feature>
<evidence type="ECO:0000256" key="6">
    <source>
        <dbReference type="ARBA" id="ARBA00023004"/>
    </source>
</evidence>
<keyword evidence="6 8" id="KW-0408">Iron</keyword>
<comment type="similarity">
    <text evidence="3">Belongs to the cytochrome P450 family.</text>
</comment>
<evidence type="ECO:0000313" key="11">
    <source>
        <dbReference type="Proteomes" id="UP000078544"/>
    </source>
</evidence>
<keyword evidence="7" id="KW-0503">Monooxygenase</keyword>
<dbReference type="GO" id="GO:0016705">
    <property type="term" value="F:oxidoreductase activity, acting on paired donors, with incorporation or reduction of molecular oxygen"/>
    <property type="evidence" value="ECO:0007669"/>
    <property type="project" value="InterPro"/>
</dbReference>
<dbReference type="PANTHER" id="PTHR24306">
    <property type="match status" value="1"/>
</dbReference>
<dbReference type="InterPro" id="IPR001128">
    <property type="entry name" value="Cyt_P450"/>
</dbReference>
<evidence type="ECO:0000256" key="3">
    <source>
        <dbReference type="ARBA" id="ARBA00010617"/>
    </source>
</evidence>
<reference evidence="10 11" key="1">
    <citation type="journal article" date="2016" name="Genome Biol. Evol.">
        <title>Divergent and convergent evolution of fungal pathogenicity.</title>
        <authorList>
            <person name="Shang Y."/>
            <person name="Xiao G."/>
            <person name="Zheng P."/>
            <person name="Cen K."/>
            <person name="Zhan S."/>
            <person name="Wang C."/>
        </authorList>
    </citation>
    <scope>NUCLEOTIDE SEQUENCE [LARGE SCALE GENOMIC DNA]</scope>
    <source>
        <strain evidence="10 11">RCEF 2490</strain>
    </source>
</reference>
<dbReference type="PANTHER" id="PTHR24306:SF7">
    <property type="entry name" value="AHBB"/>
    <property type="match status" value="1"/>
</dbReference>
<sequence length="576" mass="64814">MAVDHLSSSGTTRLLLEFLSQNPVIAALVTFAASVATVALLFGVPSSKHQHGSATPPSMPGYWLPFIGHGLQFLLNRTEFLARLKRQYPEGIFSLVMLGSKHHVIHEPSLSGTLINRPRTTIEEKWLAARMLTKTFGLRKEDQSTYSSLAHETPELFKHLLSEPGLSNLVDAMVDQISNHIADFVTFNSSEADQMDWERSAGVEIVEDTKGQTFAETDLMSLVRNFVAKTANPALFGTDFVENSPEFWELLWKFDEGIVPIAADVPAWIPWPRVQRARAAQRAMLARTREFEVAMDKHLSGEDPGPRWQDMDNISEYVKTRIGLFKAHGLSLEARASCDLALAWAMNANANTLVAWLLFELYRDPVLLEVVREEIASFVRFEQPQNDFGPAVWVAPKLEEPDVDGLINDCPHLKAAYLETLRIYTGIWTVKKLTEDVLLERRGNHAETYLLQKGHMAHLAHELHQFDAEYFDSPHEWRHDRFLKASGGQMVQLAGTSTLRPFGGGPTMCKGRALALREMLLYTSVIISLYDMVPPHGGSWGDPQTNKRAATRYPTKPIKVWIKRRNISTVTAKVEH</sequence>
<dbReference type="OrthoDB" id="3366823at2759"/>
<dbReference type="Gene3D" id="1.10.630.10">
    <property type="entry name" value="Cytochrome P450"/>
    <property type="match status" value="1"/>
</dbReference>
<organism evidence="10 11">
    <name type="scientific">Moelleriella libera RCEF 2490</name>
    <dbReference type="NCBI Taxonomy" id="1081109"/>
    <lineage>
        <taxon>Eukaryota</taxon>
        <taxon>Fungi</taxon>
        <taxon>Dikarya</taxon>
        <taxon>Ascomycota</taxon>
        <taxon>Pezizomycotina</taxon>
        <taxon>Sordariomycetes</taxon>
        <taxon>Hypocreomycetidae</taxon>
        <taxon>Hypocreales</taxon>
        <taxon>Clavicipitaceae</taxon>
        <taxon>Moelleriella</taxon>
    </lineage>
</organism>
<comment type="caution">
    <text evidence="10">The sequence shown here is derived from an EMBL/GenBank/DDBJ whole genome shotgun (WGS) entry which is preliminary data.</text>
</comment>
<keyword evidence="11" id="KW-1185">Reference proteome</keyword>
<dbReference type="InterPro" id="IPR036396">
    <property type="entry name" value="Cyt_P450_sf"/>
</dbReference>
<dbReference type="SUPFAM" id="SSF48264">
    <property type="entry name" value="Cytochrome P450"/>
    <property type="match status" value="1"/>
</dbReference>
<keyword evidence="7" id="KW-0560">Oxidoreductase</keyword>
<dbReference type="GO" id="GO:0005506">
    <property type="term" value="F:iron ion binding"/>
    <property type="evidence" value="ECO:0007669"/>
    <property type="project" value="InterPro"/>
</dbReference>
<keyword evidence="5 8" id="KW-0479">Metal-binding</keyword>
<name>A0A167ZBS6_9HYPO</name>
<evidence type="ECO:0000313" key="10">
    <source>
        <dbReference type="EMBL" id="KZZ92449.1"/>
    </source>
</evidence>
<comment type="cofactor">
    <cofactor evidence="1 8">
        <name>heme</name>
        <dbReference type="ChEBI" id="CHEBI:30413"/>
    </cofactor>
</comment>
<evidence type="ECO:0000256" key="2">
    <source>
        <dbReference type="ARBA" id="ARBA00004389"/>
    </source>
</evidence>
<keyword evidence="9" id="KW-1133">Transmembrane helix</keyword>
<dbReference type="STRING" id="1081109.A0A167ZBS6"/>
<dbReference type="GO" id="GO:0005789">
    <property type="term" value="C:endoplasmic reticulum membrane"/>
    <property type="evidence" value="ECO:0007669"/>
    <property type="project" value="UniProtKB-SubCell"/>
</dbReference>